<name>A0A2P5DAR9_PARAD</name>
<accession>A0A2P5DAR9</accession>
<feature type="non-terminal residue" evidence="1">
    <location>
        <position position="1"/>
    </location>
</feature>
<dbReference type="AlphaFoldDB" id="A0A2P5DAR9"/>
<comment type="caution">
    <text evidence="1">The sequence shown here is derived from an EMBL/GenBank/DDBJ whole genome shotgun (WGS) entry which is preliminary data.</text>
</comment>
<gene>
    <name evidence="1" type="ORF">PanWU01x14_080510</name>
</gene>
<sequence>YKNLSFSVESDCATCSTATVLKNCIKHPYFFFSTEVLPKPPKETVHPSIHCPPPCQMRPSAVTGRSQRTSAGCCYREPSPVARKFCHQNGFSPAVPPSDVRSPCHHHRWIRLDSSFDFRPLSAYNSAPVRSWLLVKILNILIIKYLKLSESMVEMERGVTTAVKKTTNNSPSK</sequence>
<dbReference type="EMBL" id="JXTB01000050">
    <property type="protein sequence ID" value="PON70382.1"/>
    <property type="molecule type" value="Genomic_DNA"/>
</dbReference>
<protein>
    <submittedName>
        <fullName evidence="1">Uncharacterized protein</fullName>
    </submittedName>
</protein>
<evidence type="ECO:0000313" key="1">
    <source>
        <dbReference type="EMBL" id="PON70382.1"/>
    </source>
</evidence>
<proteinExistence type="predicted"/>
<organism evidence="1 2">
    <name type="scientific">Parasponia andersonii</name>
    <name type="common">Sponia andersonii</name>
    <dbReference type="NCBI Taxonomy" id="3476"/>
    <lineage>
        <taxon>Eukaryota</taxon>
        <taxon>Viridiplantae</taxon>
        <taxon>Streptophyta</taxon>
        <taxon>Embryophyta</taxon>
        <taxon>Tracheophyta</taxon>
        <taxon>Spermatophyta</taxon>
        <taxon>Magnoliopsida</taxon>
        <taxon>eudicotyledons</taxon>
        <taxon>Gunneridae</taxon>
        <taxon>Pentapetalae</taxon>
        <taxon>rosids</taxon>
        <taxon>fabids</taxon>
        <taxon>Rosales</taxon>
        <taxon>Cannabaceae</taxon>
        <taxon>Parasponia</taxon>
    </lineage>
</organism>
<dbReference type="Proteomes" id="UP000237105">
    <property type="component" value="Unassembled WGS sequence"/>
</dbReference>
<evidence type="ECO:0000313" key="2">
    <source>
        <dbReference type="Proteomes" id="UP000237105"/>
    </source>
</evidence>
<reference evidence="2" key="1">
    <citation type="submission" date="2016-06" db="EMBL/GenBank/DDBJ databases">
        <title>Parallel loss of symbiosis genes in relatives of nitrogen-fixing non-legume Parasponia.</title>
        <authorList>
            <person name="Van Velzen R."/>
            <person name="Holmer R."/>
            <person name="Bu F."/>
            <person name="Rutten L."/>
            <person name="Van Zeijl A."/>
            <person name="Liu W."/>
            <person name="Santuari L."/>
            <person name="Cao Q."/>
            <person name="Sharma T."/>
            <person name="Shen D."/>
            <person name="Roswanjaya Y."/>
            <person name="Wardhani T."/>
            <person name="Kalhor M.S."/>
            <person name="Jansen J."/>
            <person name="Van den Hoogen J."/>
            <person name="Gungor B."/>
            <person name="Hartog M."/>
            <person name="Hontelez J."/>
            <person name="Verver J."/>
            <person name="Yang W.-C."/>
            <person name="Schijlen E."/>
            <person name="Repin R."/>
            <person name="Schilthuizen M."/>
            <person name="Schranz E."/>
            <person name="Heidstra R."/>
            <person name="Miyata K."/>
            <person name="Fedorova E."/>
            <person name="Kohlen W."/>
            <person name="Bisseling T."/>
            <person name="Smit S."/>
            <person name="Geurts R."/>
        </authorList>
    </citation>
    <scope>NUCLEOTIDE SEQUENCE [LARGE SCALE GENOMIC DNA]</scope>
    <source>
        <strain evidence="2">cv. WU1-14</strain>
    </source>
</reference>
<keyword evidence="2" id="KW-1185">Reference proteome</keyword>